<evidence type="ECO:0000256" key="3">
    <source>
        <dbReference type="ARBA" id="ARBA00022475"/>
    </source>
</evidence>
<evidence type="ECO:0000256" key="5">
    <source>
        <dbReference type="ARBA" id="ARBA00022989"/>
    </source>
</evidence>
<dbReference type="PANTHER" id="PTHR32322:SF18">
    <property type="entry name" value="S-ADENOSYLMETHIONINE_S-ADENOSYLHOMOCYSTEINE TRANSPORTER"/>
    <property type="match status" value="1"/>
</dbReference>
<keyword evidence="6 7" id="KW-0472">Membrane</keyword>
<dbReference type="AlphaFoldDB" id="A0A3N6PCP5"/>
<comment type="caution">
    <text evidence="9">The sequence shown here is derived from an EMBL/GenBank/DDBJ whole genome shotgun (WGS) entry which is preliminary data.</text>
</comment>
<reference evidence="9 10" key="1">
    <citation type="journal article" date="2018" name="ACS Chem. Biol.">
        <title>Ketoreductase domain dysfunction expands chemodiversity: malyngamide biosynthesis in the cyanobacterium Okeania hirsuta.</title>
        <authorList>
            <person name="Moss N.A."/>
            <person name="Leao T."/>
            <person name="Rankin M."/>
            <person name="McCullough T.M."/>
            <person name="Qu P."/>
            <person name="Korobeynikov A."/>
            <person name="Smith J.L."/>
            <person name="Gerwick L."/>
            <person name="Gerwick W.H."/>
        </authorList>
    </citation>
    <scope>NUCLEOTIDE SEQUENCE [LARGE SCALE GENOMIC DNA]</scope>
    <source>
        <strain evidence="9 10">PAB10Feb10-1</strain>
    </source>
</reference>
<keyword evidence="10" id="KW-1185">Reference proteome</keyword>
<feature type="transmembrane region" description="Helical" evidence="7">
    <location>
        <begin position="180"/>
        <end position="200"/>
    </location>
</feature>
<dbReference type="SUPFAM" id="SSF103481">
    <property type="entry name" value="Multidrug resistance efflux transporter EmrE"/>
    <property type="match status" value="2"/>
</dbReference>
<gene>
    <name evidence="9" type="ORF">D5R40_10325</name>
</gene>
<comment type="similarity">
    <text evidence="2">Belongs to the EamA transporter family.</text>
</comment>
<sequence>MNQKIVNISNLWQKIPGQIYLLLAIIIFGSSNAITKQLTEIGAEKFPGENPISFCNVLFVGNICALLILIIIYRKQLNLRYFQQFSSQDWASMLAVAFLAGALSPAASFEALSRTMVNNVILIGRIEPPLTLALAIFLLGEKVNRWKITGAIISFAGVILIIVLQSFGQNSVDSTNMISINSGEILAAIGATATAISNTISKARLHRIPVGFFNIIRNGFGGIIFFIVALYFYGSSHFMELFSPFLWQWMLVYSAVIVVIGQILWLKGLSKTSSSDASIASAFNPIAGVIAAYLILGEKPIAAHYIGGAIILVGIILSQVANKNETTINQLAEKVHPQQRETGLGFKGF</sequence>
<evidence type="ECO:0000256" key="7">
    <source>
        <dbReference type="SAM" id="Phobius"/>
    </source>
</evidence>
<keyword evidence="5 7" id="KW-1133">Transmembrane helix</keyword>
<feature type="transmembrane region" description="Helical" evidence="7">
    <location>
        <begin position="212"/>
        <end position="233"/>
    </location>
</feature>
<evidence type="ECO:0000313" key="10">
    <source>
        <dbReference type="Proteomes" id="UP000269154"/>
    </source>
</evidence>
<dbReference type="GO" id="GO:0005886">
    <property type="term" value="C:plasma membrane"/>
    <property type="evidence" value="ECO:0007669"/>
    <property type="project" value="UniProtKB-SubCell"/>
</dbReference>
<evidence type="ECO:0000313" key="9">
    <source>
        <dbReference type="EMBL" id="RQH45702.1"/>
    </source>
</evidence>
<feature type="transmembrane region" description="Helical" evidence="7">
    <location>
        <begin position="94"/>
        <end position="113"/>
    </location>
</feature>
<evidence type="ECO:0000256" key="2">
    <source>
        <dbReference type="ARBA" id="ARBA00007362"/>
    </source>
</evidence>
<feature type="transmembrane region" description="Helical" evidence="7">
    <location>
        <begin position="245"/>
        <end position="265"/>
    </location>
</feature>
<keyword evidence="4 7" id="KW-0812">Transmembrane</keyword>
<feature type="transmembrane region" description="Helical" evidence="7">
    <location>
        <begin position="151"/>
        <end position="168"/>
    </location>
</feature>
<dbReference type="Pfam" id="PF00892">
    <property type="entry name" value="EamA"/>
    <property type="match status" value="2"/>
</dbReference>
<accession>A0A3N6PCP5</accession>
<dbReference type="InterPro" id="IPR050638">
    <property type="entry name" value="AA-Vitamin_Transporters"/>
</dbReference>
<feature type="transmembrane region" description="Helical" evidence="7">
    <location>
        <begin position="302"/>
        <end position="321"/>
    </location>
</feature>
<dbReference type="RefSeq" id="WP_124146699.1">
    <property type="nucleotide sequence ID" value="NZ_CAWOKI010000188.1"/>
</dbReference>
<feature type="transmembrane region" description="Helical" evidence="7">
    <location>
        <begin position="277"/>
        <end position="296"/>
    </location>
</feature>
<feature type="transmembrane region" description="Helical" evidence="7">
    <location>
        <begin position="20"/>
        <end position="39"/>
    </location>
</feature>
<evidence type="ECO:0000256" key="4">
    <source>
        <dbReference type="ARBA" id="ARBA00022692"/>
    </source>
</evidence>
<dbReference type="InterPro" id="IPR000620">
    <property type="entry name" value="EamA_dom"/>
</dbReference>
<comment type="subcellular location">
    <subcellularLocation>
        <location evidence="1">Cell membrane</location>
        <topology evidence="1">Multi-pass membrane protein</topology>
    </subcellularLocation>
</comment>
<dbReference type="EMBL" id="RCBY01000044">
    <property type="protein sequence ID" value="RQH45702.1"/>
    <property type="molecule type" value="Genomic_DNA"/>
</dbReference>
<feature type="domain" description="EamA" evidence="8">
    <location>
        <begin position="182"/>
        <end position="317"/>
    </location>
</feature>
<organism evidence="9 10">
    <name type="scientific">Okeania hirsuta</name>
    <dbReference type="NCBI Taxonomy" id="1458930"/>
    <lineage>
        <taxon>Bacteria</taxon>
        <taxon>Bacillati</taxon>
        <taxon>Cyanobacteriota</taxon>
        <taxon>Cyanophyceae</taxon>
        <taxon>Oscillatoriophycideae</taxon>
        <taxon>Oscillatoriales</taxon>
        <taxon>Microcoleaceae</taxon>
        <taxon>Okeania</taxon>
    </lineage>
</organism>
<name>A0A3N6PCP5_9CYAN</name>
<evidence type="ECO:0000256" key="6">
    <source>
        <dbReference type="ARBA" id="ARBA00023136"/>
    </source>
</evidence>
<feature type="transmembrane region" description="Helical" evidence="7">
    <location>
        <begin position="51"/>
        <end position="73"/>
    </location>
</feature>
<dbReference type="OrthoDB" id="505666at2"/>
<proteinExistence type="inferred from homology"/>
<protein>
    <submittedName>
        <fullName evidence="9">DMT family transporter</fullName>
    </submittedName>
</protein>
<dbReference type="Proteomes" id="UP000269154">
    <property type="component" value="Unassembled WGS sequence"/>
</dbReference>
<feature type="transmembrane region" description="Helical" evidence="7">
    <location>
        <begin position="119"/>
        <end position="139"/>
    </location>
</feature>
<feature type="domain" description="EamA" evidence="8">
    <location>
        <begin position="16"/>
        <end position="162"/>
    </location>
</feature>
<evidence type="ECO:0000256" key="1">
    <source>
        <dbReference type="ARBA" id="ARBA00004651"/>
    </source>
</evidence>
<evidence type="ECO:0000259" key="8">
    <source>
        <dbReference type="Pfam" id="PF00892"/>
    </source>
</evidence>
<dbReference type="PANTHER" id="PTHR32322">
    <property type="entry name" value="INNER MEMBRANE TRANSPORTER"/>
    <property type="match status" value="1"/>
</dbReference>
<dbReference type="InterPro" id="IPR037185">
    <property type="entry name" value="EmrE-like"/>
</dbReference>
<keyword evidence="3" id="KW-1003">Cell membrane</keyword>